<dbReference type="OrthoDB" id="10261556at2759"/>
<dbReference type="STRING" id="5786.F0ZE26"/>
<dbReference type="InterPro" id="IPR018982">
    <property type="entry name" value="RQC_domain"/>
</dbReference>
<dbReference type="SMART" id="SM00956">
    <property type="entry name" value="RQC"/>
    <property type="match status" value="1"/>
</dbReference>
<keyword evidence="3 11" id="KW-0547">Nucleotide-binding</keyword>
<dbReference type="PROSITE" id="PS51192">
    <property type="entry name" value="HELICASE_ATP_BIND_1"/>
    <property type="match status" value="1"/>
</dbReference>
<evidence type="ECO:0000313" key="14">
    <source>
        <dbReference type="EMBL" id="EGC37811.1"/>
    </source>
</evidence>
<dbReference type="SUPFAM" id="SSF52540">
    <property type="entry name" value="P-loop containing nucleoside triphosphate hydrolases"/>
    <property type="match status" value="2"/>
</dbReference>
<dbReference type="CDD" id="cd17920">
    <property type="entry name" value="DEXHc_RecQ"/>
    <property type="match status" value="1"/>
</dbReference>
<dbReference type="EC" id="5.6.2.4" evidence="11"/>
<dbReference type="CDD" id="cd18794">
    <property type="entry name" value="SF2_C_RecQ"/>
    <property type="match status" value="1"/>
</dbReference>
<evidence type="ECO:0000256" key="6">
    <source>
        <dbReference type="ARBA" id="ARBA00022840"/>
    </source>
</evidence>
<dbReference type="InterPro" id="IPR014001">
    <property type="entry name" value="Helicase_ATP-bd"/>
</dbReference>
<protein>
    <recommendedName>
        <fullName evidence="11">ATP-dependent DNA helicase</fullName>
        <ecNumber evidence="11">5.6.2.4</ecNumber>
    </recommendedName>
</protein>
<dbReference type="Pfam" id="PF00271">
    <property type="entry name" value="Helicase_C"/>
    <property type="match status" value="1"/>
</dbReference>
<evidence type="ECO:0000256" key="4">
    <source>
        <dbReference type="ARBA" id="ARBA00022801"/>
    </source>
</evidence>
<dbReference type="Gene3D" id="3.40.50.300">
    <property type="entry name" value="P-loop containing nucleotide triphosphate hydrolases"/>
    <property type="match status" value="2"/>
</dbReference>
<dbReference type="RefSeq" id="XP_003285656.1">
    <property type="nucleotide sequence ID" value="XM_003285608.1"/>
</dbReference>
<dbReference type="InterPro" id="IPR027417">
    <property type="entry name" value="P-loop_NTPase"/>
</dbReference>
<evidence type="ECO:0000256" key="8">
    <source>
        <dbReference type="ARBA" id="ARBA00023235"/>
    </source>
</evidence>
<dbReference type="Pfam" id="PF09382">
    <property type="entry name" value="RQC"/>
    <property type="match status" value="1"/>
</dbReference>
<dbReference type="Proteomes" id="UP000001064">
    <property type="component" value="Unassembled WGS sequence"/>
</dbReference>
<keyword evidence="7" id="KW-0238">DNA-binding</keyword>
<dbReference type="eggNOG" id="KOG0351">
    <property type="taxonomic scope" value="Eukaryota"/>
</dbReference>
<dbReference type="EMBL" id="GL870990">
    <property type="protein sequence ID" value="EGC37811.1"/>
    <property type="molecule type" value="Genomic_DNA"/>
</dbReference>
<dbReference type="FunFam" id="3.40.50.300:FF:001975">
    <property type="entry name" value="ATP-dependent DNA helicase"/>
    <property type="match status" value="1"/>
</dbReference>
<dbReference type="Pfam" id="PF00270">
    <property type="entry name" value="DEAD"/>
    <property type="match status" value="1"/>
</dbReference>
<dbReference type="GO" id="GO:0003677">
    <property type="term" value="F:DNA binding"/>
    <property type="evidence" value="ECO:0007669"/>
    <property type="project" value="UniProtKB-KW"/>
</dbReference>
<feature type="non-terminal residue" evidence="14">
    <location>
        <position position="1"/>
    </location>
</feature>
<dbReference type="InterPro" id="IPR001650">
    <property type="entry name" value="Helicase_C-like"/>
</dbReference>
<dbReference type="KEGG" id="dpp:DICPUDRAFT_5670"/>
<evidence type="ECO:0000256" key="3">
    <source>
        <dbReference type="ARBA" id="ARBA00022741"/>
    </source>
</evidence>
<keyword evidence="9 11" id="KW-0539">Nucleus</keyword>
<dbReference type="NCBIfam" id="TIGR00614">
    <property type="entry name" value="recQ_fam"/>
    <property type="match status" value="1"/>
</dbReference>
<feature type="domain" description="Helicase C-terminal" evidence="13">
    <location>
        <begin position="215"/>
        <end position="367"/>
    </location>
</feature>
<dbReference type="PROSITE" id="PS51194">
    <property type="entry name" value="HELICASE_CTER"/>
    <property type="match status" value="1"/>
</dbReference>
<evidence type="ECO:0000256" key="10">
    <source>
        <dbReference type="ARBA" id="ARBA00034617"/>
    </source>
</evidence>
<evidence type="ECO:0000256" key="1">
    <source>
        <dbReference type="ARBA" id="ARBA00004123"/>
    </source>
</evidence>
<dbReference type="VEuPathDB" id="AmoebaDB:DICPUDRAFT_5670"/>
<dbReference type="SMART" id="SM00487">
    <property type="entry name" value="DEXDc"/>
    <property type="match status" value="1"/>
</dbReference>
<feature type="non-terminal residue" evidence="14">
    <location>
        <position position="529"/>
    </location>
</feature>
<dbReference type="InterPro" id="IPR032284">
    <property type="entry name" value="RecQ_Zn-bd"/>
</dbReference>
<gene>
    <name evidence="14" type="ORF">DICPUDRAFT_5670</name>
</gene>
<comment type="catalytic activity">
    <reaction evidence="11">
        <text>ATP + H2O = ADP + phosphate + H(+)</text>
        <dbReference type="Rhea" id="RHEA:13065"/>
        <dbReference type="ChEBI" id="CHEBI:15377"/>
        <dbReference type="ChEBI" id="CHEBI:15378"/>
        <dbReference type="ChEBI" id="CHEBI:30616"/>
        <dbReference type="ChEBI" id="CHEBI:43474"/>
        <dbReference type="ChEBI" id="CHEBI:456216"/>
    </reaction>
</comment>
<keyword evidence="4 11" id="KW-0378">Hydrolase</keyword>
<dbReference type="Pfam" id="PF16124">
    <property type="entry name" value="RecQ_Zn_bind"/>
    <property type="match status" value="1"/>
</dbReference>
<keyword evidence="6 11" id="KW-0067">ATP-binding</keyword>
<dbReference type="GO" id="GO:0005634">
    <property type="term" value="C:nucleus"/>
    <property type="evidence" value="ECO:0000318"/>
    <property type="project" value="GO_Central"/>
</dbReference>
<reference evidence="15" key="1">
    <citation type="journal article" date="2011" name="Genome Biol.">
        <title>Comparative genomics of the social amoebae Dictyostelium discoideum and Dictyostelium purpureum.</title>
        <authorList>
            <consortium name="US DOE Joint Genome Institute (JGI-PGF)"/>
            <person name="Sucgang R."/>
            <person name="Kuo A."/>
            <person name="Tian X."/>
            <person name="Salerno W."/>
            <person name="Parikh A."/>
            <person name="Feasley C.L."/>
            <person name="Dalin E."/>
            <person name="Tu H."/>
            <person name="Huang E."/>
            <person name="Barry K."/>
            <person name="Lindquist E."/>
            <person name="Shapiro H."/>
            <person name="Bruce D."/>
            <person name="Schmutz J."/>
            <person name="Salamov A."/>
            <person name="Fey P."/>
            <person name="Gaudet P."/>
            <person name="Anjard C."/>
            <person name="Babu M.M."/>
            <person name="Basu S."/>
            <person name="Bushmanova Y."/>
            <person name="van der Wel H."/>
            <person name="Katoh-Kurasawa M."/>
            <person name="Dinh C."/>
            <person name="Coutinho P.M."/>
            <person name="Saito T."/>
            <person name="Elias M."/>
            <person name="Schaap P."/>
            <person name="Kay R.R."/>
            <person name="Henrissat B."/>
            <person name="Eichinger L."/>
            <person name="Rivero F."/>
            <person name="Putnam N.H."/>
            <person name="West C.M."/>
            <person name="Loomis W.F."/>
            <person name="Chisholm R.L."/>
            <person name="Shaulsky G."/>
            <person name="Strassmann J.E."/>
            <person name="Queller D.C."/>
            <person name="Kuspa A."/>
            <person name="Grigoriev I.V."/>
        </authorList>
    </citation>
    <scope>NUCLEOTIDE SEQUENCE [LARGE SCALE GENOMIC DNA]</scope>
    <source>
        <strain evidence="15">QSDP1</strain>
    </source>
</reference>
<dbReference type="OMA" id="CRWQFLL"/>
<dbReference type="GO" id="GO:0006260">
    <property type="term" value="P:DNA replication"/>
    <property type="evidence" value="ECO:0000318"/>
    <property type="project" value="GO_Central"/>
</dbReference>
<comment type="subcellular location">
    <subcellularLocation>
        <location evidence="1 11">Nucleus</location>
    </subcellularLocation>
</comment>
<evidence type="ECO:0000259" key="13">
    <source>
        <dbReference type="PROSITE" id="PS51194"/>
    </source>
</evidence>
<dbReference type="GO" id="GO:0009378">
    <property type="term" value="F:four-way junction helicase activity"/>
    <property type="evidence" value="ECO:0000318"/>
    <property type="project" value="GO_Central"/>
</dbReference>
<dbReference type="PANTHER" id="PTHR13710">
    <property type="entry name" value="DNA HELICASE RECQ FAMILY MEMBER"/>
    <property type="match status" value="1"/>
</dbReference>
<evidence type="ECO:0000256" key="11">
    <source>
        <dbReference type="RuleBase" id="RU364117"/>
    </source>
</evidence>
<keyword evidence="8" id="KW-0413">Isomerase</keyword>
<comment type="similarity">
    <text evidence="2 11">Belongs to the helicase family. RecQ subfamily.</text>
</comment>
<sequence length="529" mass="60116">NKKTFGFNQFRENQREIINSVLDSKDTFVLMPTGGGKSLCYQIPGLYQQGVTIVVSPLISLIEDQVKFLLALDYPAAALCSGITSDDAKKVFRDLRSNSPKTRLLYVTPERVASNETFMDILGDLYQKGKFMRIVIDEAHCVSQWGHDFRPDYKELSILRKNFPSVPILALTATATEKVRNDIILNLNMKKPVCFKQSFNRPNLYYHVMKKPKDVSKQMAEFIKKQYPDKSGIIYCLSKYDCEKISGDLNTEYGIKSAYYHAGMEIHSRNQVQDRWQKGRIKVIVATIAFGMGINKPDVRFVFHHSIPKSLEGYYQESGRAGRDGLKSHCILYYKWADKLRIETLIMLSSKENGTHYNLKESKTNLNKMVSYCENDTDCRRSLQLSYFGEKFDKSKCGKTCDNCSLDSPISEKDVTQEAKEIVKIVEKVGNTETLTTIVQILRGSGIKKIKDLVDSCGLKSLHGVKKSWKQTDIEKIAHELIIRGVLKELVTQNSYGSTFSHIGLGDYRNLANGRDTITIKIRSDTKST</sequence>
<evidence type="ECO:0000259" key="12">
    <source>
        <dbReference type="PROSITE" id="PS51192"/>
    </source>
</evidence>
<accession>F0ZE26</accession>
<dbReference type="AlphaFoldDB" id="F0ZE26"/>
<keyword evidence="5 11" id="KW-0347">Helicase</keyword>
<dbReference type="GO" id="GO:0005737">
    <property type="term" value="C:cytoplasm"/>
    <property type="evidence" value="ECO:0000318"/>
    <property type="project" value="GO_Central"/>
</dbReference>
<dbReference type="GO" id="GO:0043138">
    <property type="term" value="F:3'-5' DNA helicase activity"/>
    <property type="evidence" value="ECO:0000318"/>
    <property type="project" value="GO_Central"/>
</dbReference>
<dbReference type="FunFam" id="3.40.50.300:FF:000296">
    <property type="entry name" value="ATP-dependent DNA helicase RecQ"/>
    <property type="match status" value="1"/>
</dbReference>
<comment type="catalytic activity">
    <reaction evidence="10 11">
        <text>Couples ATP hydrolysis with the unwinding of duplex DNA by translocating in the 3'-5' direction.</text>
        <dbReference type="EC" id="5.6.2.4"/>
    </reaction>
</comment>
<organism evidence="14 15">
    <name type="scientific">Dictyostelium purpureum</name>
    <name type="common">Slime mold</name>
    <dbReference type="NCBI Taxonomy" id="5786"/>
    <lineage>
        <taxon>Eukaryota</taxon>
        <taxon>Amoebozoa</taxon>
        <taxon>Evosea</taxon>
        <taxon>Eumycetozoa</taxon>
        <taxon>Dictyostelia</taxon>
        <taxon>Dictyosteliales</taxon>
        <taxon>Dictyosteliaceae</taxon>
        <taxon>Dictyostelium</taxon>
    </lineage>
</organism>
<evidence type="ECO:0000256" key="2">
    <source>
        <dbReference type="ARBA" id="ARBA00005446"/>
    </source>
</evidence>
<dbReference type="InParanoid" id="F0ZE26"/>
<feature type="domain" description="Helicase ATP-binding" evidence="12">
    <location>
        <begin position="18"/>
        <end position="193"/>
    </location>
</feature>
<evidence type="ECO:0000256" key="7">
    <source>
        <dbReference type="ARBA" id="ARBA00023125"/>
    </source>
</evidence>
<proteinExistence type="inferred from homology"/>
<dbReference type="InterPro" id="IPR011545">
    <property type="entry name" value="DEAD/DEAH_box_helicase_dom"/>
</dbReference>
<dbReference type="GO" id="GO:0005694">
    <property type="term" value="C:chromosome"/>
    <property type="evidence" value="ECO:0000318"/>
    <property type="project" value="GO_Central"/>
</dbReference>
<name>F0ZE26_DICPU</name>
<keyword evidence="15" id="KW-1185">Reference proteome</keyword>
<dbReference type="SMART" id="SM00490">
    <property type="entry name" value="HELICc"/>
    <property type="match status" value="1"/>
</dbReference>
<evidence type="ECO:0000256" key="9">
    <source>
        <dbReference type="ARBA" id="ARBA00023242"/>
    </source>
</evidence>
<dbReference type="GO" id="GO:0000724">
    <property type="term" value="P:double-strand break repair via homologous recombination"/>
    <property type="evidence" value="ECO:0000318"/>
    <property type="project" value="GO_Central"/>
</dbReference>
<dbReference type="PANTHER" id="PTHR13710:SF153">
    <property type="entry name" value="RECQ-LIKE DNA HELICASE BLM"/>
    <property type="match status" value="1"/>
</dbReference>
<dbReference type="InterPro" id="IPR036388">
    <property type="entry name" value="WH-like_DNA-bd_sf"/>
</dbReference>
<dbReference type="InterPro" id="IPR004589">
    <property type="entry name" value="DNA_helicase_ATP-dep_RecQ"/>
</dbReference>
<evidence type="ECO:0000256" key="5">
    <source>
        <dbReference type="ARBA" id="ARBA00022806"/>
    </source>
</evidence>
<dbReference type="GO" id="GO:0005524">
    <property type="term" value="F:ATP binding"/>
    <property type="evidence" value="ECO:0007669"/>
    <property type="project" value="UniProtKB-KW"/>
</dbReference>
<dbReference type="GO" id="GO:0016887">
    <property type="term" value="F:ATP hydrolysis activity"/>
    <property type="evidence" value="ECO:0007669"/>
    <property type="project" value="RHEA"/>
</dbReference>
<dbReference type="GeneID" id="10499097"/>
<evidence type="ECO:0000313" key="15">
    <source>
        <dbReference type="Proteomes" id="UP000001064"/>
    </source>
</evidence>
<dbReference type="Gene3D" id="1.10.10.10">
    <property type="entry name" value="Winged helix-like DNA-binding domain superfamily/Winged helix DNA-binding domain"/>
    <property type="match status" value="1"/>
</dbReference>